<accession>A0A7V7G104</accession>
<evidence type="ECO:0000256" key="1">
    <source>
        <dbReference type="SAM" id="MobiDB-lite"/>
    </source>
</evidence>
<feature type="region of interest" description="Disordered" evidence="1">
    <location>
        <begin position="23"/>
        <end position="74"/>
    </location>
</feature>
<dbReference type="InterPro" id="IPR014973">
    <property type="entry name" value="DUF1835"/>
</dbReference>
<evidence type="ECO:0000313" key="4">
    <source>
        <dbReference type="Proteomes" id="UP000486760"/>
    </source>
</evidence>
<feature type="domain" description="DUF1835" evidence="2">
    <location>
        <begin position="153"/>
        <end position="261"/>
    </location>
</feature>
<keyword evidence="4" id="KW-1185">Reference proteome</keyword>
<comment type="caution">
    <text evidence="3">The sequence shown here is derived from an EMBL/GenBank/DDBJ whole genome shotgun (WGS) entry which is preliminary data.</text>
</comment>
<evidence type="ECO:0000313" key="3">
    <source>
        <dbReference type="EMBL" id="KAA0013008.1"/>
    </source>
</evidence>
<dbReference type="Proteomes" id="UP000486760">
    <property type="component" value="Unassembled WGS sequence"/>
</dbReference>
<protein>
    <submittedName>
        <fullName evidence="3">DUF1835 domain-containing protein</fullName>
    </submittedName>
</protein>
<organism evidence="3 4">
    <name type="scientific">Billgrantia pellis</name>
    <dbReference type="NCBI Taxonomy" id="2606936"/>
    <lineage>
        <taxon>Bacteria</taxon>
        <taxon>Pseudomonadati</taxon>
        <taxon>Pseudomonadota</taxon>
        <taxon>Gammaproteobacteria</taxon>
        <taxon>Oceanospirillales</taxon>
        <taxon>Halomonadaceae</taxon>
        <taxon>Billgrantia</taxon>
    </lineage>
</organism>
<dbReference type="EMBL" id="VTPY01000003">
    <property type="protein sequence ID" value="KAA0013008.1"/>
    <property type="molecule type" value="Genomic_DNA"/>
</dbReference>
<evidence type="ECO:0000259" key="2">
    <source>
        <dbReference type="Pfam" id="PF08874"/>
    </source>
</evidence>
<gene>
    <name evidence="3" type="ORF">F0A17_08835</name>
</gene>
<name>A0A7V7G104_9GAMM</name>
<reference evidence="3 4" key="1">
    <citation type="submission" date="2019-08" db="EMBL/GenBank/DDBJ databases">
        <title>Bioinformatics analysis of the strain L3 and L5.</title>
        <authorList>
            <person name="Li X."/>
        </authorList>
    </citation>
    <scope>NUCLEOTIDE SEQUENCE [LARGE SCALE GENOMIC DNA]</scope>
    <source>
        <strain evidence="3 4">L5</strain>
    </source>
</reference>
<sequence length="451" mass="50652">MGPARIDASVVFGEAKGCAARRLRPRKGLRPSFTSRIPYDSRPARRTQAHGGNRMSTLPRRDATSHGRFNLEQQRKRAKELLKAARADEPAALARMLQHIPPRETPLKLADAQFVIARECGFPSWAKLKSHIESLDASRRLLNECGDRDMATLHLRCGSDIEHTLRTAGFEGDFLEFSDPFCIGPLQDLPPEELMRLRAGFLAEVSGMAERDALARLRKGYEALDQLERYERLVLWFEHDSYDQLILAYLLHRLRANPPKVRIELVAVESVPGVERFIGIGQLAPDLLAWLWRQRHPVEAPLLELGAQAWRALTAGSPGPLQALAATGTPALPMMGRALARHLQESPSPDTGLGLTERLALEIVRDHGPLPVGKAFSYLMREYEPLPYLGDLMFWWLLQPLIAEPEPLLNISATHREWPHRQLALTEPGRNVLAGRLKWVNPSLIQPTGPR</sequence>
<proteinExistence type="predicted"/>
<dbReference type="Pfam" id="PF08874">
    <property type="entry name" value="DUF1835"/>
    <property type="match status" value="1"/>
</dbReference>
<dbReference type="AlphaFoldDB" id="A0A7V7G104"/>